<feature type="coiled-coil region" evidence="1">
    <location>
        <begin position="8"/>
        <end position="35"/>
    </location>
</feature>
<sequence>MALKNDYILKVVERMTELIKKVEFLKKENRSEEAIDEINKACKEIFGFDLDKVERMSYDSIIELLLLNKSTFDIRCEVVAELLSVKGYIYLSSNNGNEGYDCFVKSLNLYLYLVNNDCEMNIFNGNEKVDVIVSKLSQYELPIETEKMVLKYYLKKGKYSNGEDLLFSMIKKEKSEEIFSLGYEFYDTLKKKSSEELELGNFSLEEVDFGLEDLNELKKKN</sequence>
<keyword evidence="3" id="KW-1185">Reference proteome</keyword>
<dbReference type="EMBL" id="JAAGPU010000005">
    <property type="protein sequence ID" value="NEU04120.1"/>
    <property type="molecule type" value="Genomic_DNA"/>
</dbReference>
<dbReference type="AlphaFoldDB" id="A0A6M0H003"/>
<dbReference type="Proteomes" id="UP000481872">
    <property type="component" value="Unassembled WGS sequence"/>
</dbReference>
<evidence type="ECO:0000313" key="2">
    <source>
        <dbReference type="EMBL" id="NEU04120.1"/>
    </source>
</evidence>
<gene>
    <name evidence="2" type="ORF">G3M99_04460</name>
</gene>
<proteinExistence type="predicted"/>
<reference evidence="2 3" key="1">
    <citation type="submission" date="2020-02" db="EMBL/GenBank/DDBJ databases">
        <title>Genome assembly of a novel Clostridium senegalense strain.</title>
        <authorList>
            <person name="Gupta T.B."/>
            <person name="Jauregui R."/>
            <person name="Maclean P."/>
            <person name="Nawarathana A."/>
            <person name="Brightwell G."/>
        </authorList>
    </citation>
    <scope>NUCLEOTIDE SEQUENCE [LARGE SCALE GENOMIC DNA]</scope>
    <source>
        <strain evidence="2 3">AGRFS4</strain>
    </source>
</reference>
<dbReference type="RefSeq" id="WP_199869338.1">
    <property type="nucleotide sequence ID" value="NZ_JAAGPU010000005.1"/>
</dbReference>
<evidence type="ECO:0000256" key="1">
    <source>
        <dbReference type="SAM" id="Coils"/>
    </source>
</evidence>
<evidence type="ECO:0000313" key="3">
    <source>
        <dbReference type="Proteomes" id="UP000481872"/>
    </source>
</evidence>
<comment type="caution">
    <text evidence="2">The sequence shown here is derived from an EMBL/GenBank/DDBJ whole genome shotgun (WGS) entry which is preliminary data.</text>
</comment>
<protein>
    <submittedName>
        <fullName evidence="2">Uncharacterized protein</fullName>
    </submittedName>
</protein>
<accession>A0A6M0H003</accession>
<name>A0A6M0H003_9CLOT</name>
<keyword evidence="1" id="KW-0175">Coiled coil</keyword>
<organism evidence="2 3">
    <name type="scientific">Clostridium senegalense</name>
    <dbReference type="NCBI Taxonomy" id="1465809"/>
    <lineage>
        <taxon>Bacteria</taxon>
        <taxon>Bacillati</taxon>
        <taxon>Bacillota</taxon>
        <taxon>Clostridia</taxon>
        <taxon>Eubacteriales</taxon>
        <taxon>Clostridiaceae</taxon>
        <taxon>Clostridium</taxon>
    </lineage>
</organism>
<dbReference type="Pfam" id="PF20092">
    <property type="entry name" value="DUF6483"/>
    <property type="match status" value="1"/>
</dbReference>
<dbReference type="InterPro" id="IPR045507">
    <property type="entry name" value="DUF6483"/>
</dbReference>